<name>A0A6I3SR27_9BURK</name>
<dbReference type="EMBL" id="BMKG01000003">
    <property type="protein sequence ID" value="GGB89643.1"/>
    <property type="molecule type" value="Genomic_DNA"/>
</dbReference>
<proteinExistence type="predicted"/>
<dbReference type="OrthoDB" id="197869at2"/>
<feature type="chain" id="PRO_5026337191" description="Porin" evidence="1">
    <location>
        <begin position="22"/>
        <end position="404"/>
    </location>
</feature>
<dbReference type="SUPFAM" id="SSF56935">
    <property type="entry name" value="Porins"/>
    <property type="match status" value="1"/>
</dbReference>
<gene>
    <name evidence="2" type="ORF">GCM10011572_09700</name>
    <name evidence="3" type="ORF">GM672_02115</name>
</gene>
<comment type="caution">
    <text evidence="3">The sequence shown here is derived from an EMBL/GenBank/DDBJ whole genome shotgun (WGS) entry which is preliminary data.</text>
</comment>
<accession>A0A6I3SR27</accession>
<evidence type="ECO:0008006" key="6">
    <source>
        <dbReference type="Google" id="ProtNLM"/>
    </source>
</evidence>
<dbReference type="Proteomes" id="UP000622638">
    <property type="component" value="Unassembled WGS sequence"/>
</dbReference>
<keyword evidence="5" id="KW-1185">Reference proteome</keyword>
<keyword evidence="1" id="KW-0732">Signal</keyword>
<evidence type="ECO:0000313" key="4">
    <source>
        <dbReference type="Proteomes" id="UP000430634"/>
    </source>
</evidence>
<protein>
    <recommendedName>
        <fullName evidence="6">Porin</fullName>
    </recommendedName>
</protein>
<reference evidence="2" key="1">
    <citation type="journal article" date="2014" name="Int. J. Syst. Evol. Microbiol.">
        <title>Complete genome of a new Firmicutes species belonging to the dominant human colonic microbiota ('Ruminococcus bicirculans') reveals two chromosomes and a selective capacity to utilize plant glucans.</title>
        <authorList>
            <consortium name="NISC Comparative Sequencing Program"/>
            <person name="Wegmann U."/>
            <person name="Louis P."/>
            <person name="Goesmann A."/>
            <person name="Henrissat B."/>
            <person name="Duncan S.H."/>
            <person name="Flint H.J."/>
        </authorList>
    </citation>
    <scope>NUCLEOTIDE SEQUENCE</scope>
    <source>
        <strain evidence="2">CGMCC 1.15931</strain>
    </source>
</reference>
<evidence type="ECO:0000313" key="3">
    <source>
        <dbReference type="EMBL" id="MTV51521.1"/>
    </source>
</evidence>
<organism evidence="3 4">
    <name type="scientific">Pseudoduganella buxea</name>
    <dbReference type="NCBI Taxonomy" id="1949069"/>
    <lineage>
        <taxon>Bacteria</taxon>
        <taxon>Pseudomonadati</taxon>
        <taxon>Pseudomonadota</taxon>
        <taxon>Betaproteobacteria</taxon>
        <taxon>Burkholderiales</taxon>
        <taxon>Oxalobacteraceae</taxon>
        <taxon>Telluria group</taxon>
        <taxon>Pseudoduganella</taxon>
    </lineage>
</organism>
<dbReference type="RefSeq" id="WP_155468879.1">
    <property type="nucleotide sequence ID" value="NZ_BMKG01000003.1"/>
</dbReference>
<reference evidence="3 4" key="3">
    <citation type="submission" date="2019-11" db="EMBL/GenBank/DDBJ databases">
        <title>Type strains purchased from KCTC, JCM and DSMZ.</title>
        <authorList>
            <person name="Lu H."/>
        </authorList>
    </citation>
    <scope>NUCLEOTIDE SEQUENCE [LARGE SCALE GENOMIC DNA]</scope>
    <source>
        <strain evidence="3 4">KCTC 52429</strain>
    </source>
</reference>
<reference evidence="5" key="2">
    <citation type="journal article" date="2019" name="Int. J. Syst. Evol. Microbiol.">
        <title>The Global Catalogue of Microorganisms (GCM) 10K type strain sequencing project: providing services to taxonomists for standard genome sequencing and annotation.</title>
        <authorList>
            <consortium name="The Broad Institute Genomics Platform"/>
            <consortium name="The Broad Institute Genome Sequencing Center for Infectious Disease"/>
            <person name="Wu L."/>
            <person name="Ma J."/>
        </authorList>
    </citation>
    <scope>NUCLEOTIDE SEQUENCE [LARGE SCALE GENOMIC DNA]</scope>
    <source>
        <strain evidence="5">CGMCC 1.15931</strain>
    </source>
</reference>
<dbReference type="AlphaFoldDB" id="A0A6I3SR27"/>
<evidence type="ECO:0000256" key="1">
    <source>
        <dbReference type="SAM" id="SignalP"/>
    </source>
</evidence>
<evidence type="ECO:0000313" key="5">
    <source>
        <dbReference type="Proteomes" id="UP000622638"/>
    </source>
</evidence>
<feature type="signal peptide" evidence="1">
    <location>
        <begin position="1"/>
        <end position="21"/>
    </location>
</feature>
<dbReference type="InterPro" id="IPR023614">
    <property type="entry name" value="Porin_dom_sf"/>
</dbReference>
<reference evidence="2" key="4">
    <citation type="submission" date="2024-05" db="EMBL/GenBank/DDBJ databases">
        <authorList>
            <person name="Sun Q."/>
            <person name="Zhou Y."/>
        </authorList>
    </citation>
    <scope>NUCLEOTIDE SEQUENCE</scope>
    <source>
        <strain evidence="2">CGMCC 1.15931</strain>
    </source>
</reference>
<dbReference type="EMBL" id="WNKZ01000003">
    <property type="protein sequence ID" value="MTV51521.1"/>
    <property type="molecule type" value="Genomic_DNA"/>
</dbReference>
<dbReference type="Gene3D" id="2.40.160.10">
    <property type="entry name" value="Porin"/>
    <property type="match status" value="1"/>
</dbReference>
<sequence>MKHTLLAASILTALGLAPVQAATLGNDKLTISGFGTLAAARSDTEDARFTRSNQREGTAGTTTFGLDSNLGLQATYTLSDRLSATTQILSRKSTGESFTTELGWAFIKYKLSDEIAVRAGRVVTPVFLISDYQNVGYANTMMRPPVEMYGQVNLENIDGADVSWQHSFGDTNVTAQAAVGVGRGKSYLASNHSEGHFQAPTGAVSISAEHGPVTLRLGYTQADFKLGDAATLNSLTKTLRAVGFPQLADDVSLTEGKRMSFTSFGVLADWNNILVQAEYGMRRGKEPVYLTESNAWYTLVGYRFGKVLPYYTHAKFDGKGSNIVVPAGLARIPALNAALQGAVARSSQSTDTVGVRWDFARSAALKVQVDRVKPGAKSGFLIDVTPAGVGKNVTVVAAGVDFVF</sequence>
<dbReference type="Proteomes" id="UP000430634">
    <property type="component" value="Unassembled WGS sequence"/>
</dbReference>
<evidence type="ECO:0000313" key="2">
    <source>
        <dbReference type="EMBL" id="GGB89643.1"/>
    </source>
</evidence>